<reference evidence="1" key="1">
    <citation type="journal article" date="2021" name="Open Biol.">
        <title>Shared evolutionary footprints suggest mitochondrial oxidative damage underlies multiple complex I losses in fungi.</title>
        <authorList>
            <person name="Schikora-Tamarit M.A."/>
            <person name="Marcet-Houben M."/>
            <person name="Nosek J."/>
            <person name="Gabaldon T."/>
        </authorList>
    </citation>
    <scope>NUCLEOTIDE SEQUENCE</scope>
    <source>
        <strain evidence="1">NCAIM Y.01608</strain>
    </source>
</reference>
<gene>
    <name evidence="1" type="ORF">OGATHE_000339</name>
</gene>
<protein>
    <submittedName>
        <fullName evidence="1">Uncharacterized protein</fullName>
    </submittedName>
</protein>
<evidence type="ECO:0000313" key="2">
    <source>
        <dbReference type="Proteomes" id="UP000788993"/>
    </source>
</evidence>
<dbReference type="AlphaFoldDB" id="A0A9P8PU81"/>
<proteinExistence type="predicted"/>
<evidence type="ECO:0000313" key="1">
    <source>
        <dbReference type="EMBL" id="KAH3677685.1"/>
    </source>
</evidence>
<organism evidence="1 2">
    <name type="scientific">Ogataea polymorpha</name>
    <dbReference type="NCBI Taxonomy" id="460523"/>
    <lineage>
        <taxon>Eukaryota</taxon>
        <taxon>Fungi</taxon>
        <taxon>Dikarya</taxon>
        <taxon>Ascomycota</taxon>
        <taxon>Saccharomycotina</taxon>
        <taxon>Pichiomycetes</taxon>
        <taxon>Pichiales</taxon>
        <taxon>Pichiaceae</taxon>
        <taxon>Ogataea</taxon>
    </lineage>
</organism>
<name>A0A9P8PU81_9ASCO</name>
<dbReference type="OrthoDB" id="185373at2759"/>
<reference evidence="1" key="2">
    <citation type="submission" date="2021-01" db="EMBL/GenBank/DDBJ databases">
        <authorList>
            <person name="Schikora-Tamarit M.A."/>
        </authorList>
    </citation>
    <scope>NUCLEOTIDE SEQUENCE</scope>
    <source>
        <strain evidence="1">NCAIM Y.01608</strain>
    </source>
</reference>
<sequence>MMISIVKESLELTWRPIRLSSLRRNFSDSADFPVNPEWTKQQTLLRKQRSARRSYNDYHAKNAFRDADFDGFDGDWDDFTAEAKQYWSQNLRPLQKPDWIARSEPAAERAPTWLDKLLRPHTQPQNKIRVQQLHDYFQHFDDAYFRNIKPNRASFYQQEIYEYGNALRRYKKLNLDDSQLQRFSEHTLMLNQITNHARITADRAALLKESSTHALPGNIQGKHGPIEAIQNWYESLPRPKYSHIGREDFELLAAVINQTVAQDITELVPETRHWIRLFYSEMVTSRIPLTEIETHNWIRLKLACSDANNVLDFLSLYPYKLHVSHFNLLLPIVDPQTLLTRMNRANILPDRTTVVHLLEHYGSKGDLNCVLNTIFFTIHDLRLNLDSQLIESFIGALIKAGEIKLALFILVQTCHVYEINPTLETHDTLSETQTIILDYLVSNFVHLHGVTLQHSIKPTAAMIRPFLKVYDSASQKDVLAALVQLVDKYDIEL</sequence>
<comment type="caution">
    <text evidence="1">The sequence shown here is derived from an EMBL/GenBank/DDBJ whole genome shotgun (WGS) entry which is preliminary data.</text>
</comment>
<dbReference type="EMBL" id="JAEUBD010000095">
    <property type="protein sequence ID" value="KAH3677685.1"/>
    <property type="molecule type" value="Genomic_DNA"/>
</dbReference>
<dbReference type="Proteomes" id="UP000788993">
    <property type="component" value="Unassembled WGS sequence"/>
</dbReference>
<accession>A0A9P8PU81</accession>
<keyword evidence="2" id="KW-1185">Reference proteome</keyword>